<evidence type="ECO:0000313" key="1">
    <source>
        <dbReference type="EMBL" id="OGC51021.1"/>
    </source>
</evidence>
<accession>A0A1F4V1F4</accession>
<sequence length="206" mass="24363">MKNIFIRSKKLSSRSQIQIKEVVDNVLILPKNEYRVILETSSVNFELKSEEEQDVITDSFQNFLNALPCHIQILVRIREMDIDKYLEDIIKTKEKETVLAYKKQIDSYCAFVKKLVSGSKILSRRFYIIVSYKHTNRHEDFKLIKEHLALERDIIIKGFERMQMKAKELDSLEILNLFYGFYNVESMKTQPVTKETIKALLTNNYV</sequence>
<dbReference type="AlphaFoldDB" id="A0A1F4V1F4"/>
<evidence type="ECO:0000313" key="2">
    <source>
        <dbReference type="Proteomes" id="UP000177371"/>
    </source>
</evidence>
<dbReference type="STRING" id="1802610.A2W32_03440"/>
<reference evidence="1 2" key="1">
    <citation type="journal article" date="2016" name="Nat. Commun.">
        <title>Thousands of microbial genomes shed light on interconnected biogeochemical processes in an aquifer system.</title>
        <authorList>
            <person name="Anantharaman K."/>
            <person name="Brown C.T."/>
            <person name="Hug L.A."/>
            <person name="Sharon I."/>
            <person name="Castelle C.J."/>
            <person name="Probst A.J."/>
            <person name="Thomas B.C."/>
            <person name="Singh A."/>
            <person name="Wilkins M.J."/>
            <person name="Karaoz U."/>
            <person name="Brodie E.L."/>
            <person name="Williams K.H."/>
            <person name="Hubbard S.S."/>
            <person name="Banfield J.F."/>
        </authorList>
    </citation>
    <scope>NUCLEOTIDE SEQUENCE [LARGE SCALE GENOMIC DNA]</scope>
</reference>
<organism evidence="1 2">
    <name type="scientific">candidate division WWE3 bacterium RBG_16_37_10</name>
    <dbReference type="NCBI Taxonomy" id="1802610"/>
    <lineage>
        <taxon>Bacteria</taxon>
        <taxon>Katanobacteria</taxon>
    </lineage>
</organism>
<dbReference type="EMBL" id="MEUT01000032">
    <property type="protein sequence ID" value="OGC51021.1"/>
    <property type="molecule type" value="Genomic_DNA"/>
</dbReference>
<gene>
    <name evidence="1" type="ORF">A2W32_03440</name>
</gene>
<comment type="caution">
    <text evidence="1">The sequence shown here is derived from an EMBL/GenBank/DDBJ whole genome shotgun (WGS) entry which is preliminary data.</text>
</comment>
<protein>
    <submittedName>
        <fullName evidence="1">Uncharacterized protein</fullName>
    </submittedName>
</protein>
<proteinExistence type="predicted"/>
<dbReference type="Proteomes" id="UP000177371">
    <property type="component" value="Unassembled WGS sequence"/>
</dbReference>
<name>A0A1F4V1F4_UNCKA</name>